<dbReference type="KEGG" id="rid:RIdsm_01519"/>
<dbReference type="STRING" id="540747.SAMN04488031_10427"/>
<evidence type="ECO:0000313" key="6">
    <source>
        <dbReference type="EMBL" id="QEW25730.1"/>
    </source>
</evidence>
<protein>
    <submittedName>
        <fullName evidence="6">Electron transfer flavoprotein large subunit</fullName>
    </submittedName>
</protein>
<dbReference type="PIRSF" id="PIRSF000089">
    <property type="entry name" value="Electra_flavoP_a"/>
    <property type="match status" value="1"/>
</dbReference>
<comment type="similarity">
    <text evidence="1">Belongs to the ETF alpha-subunit/FixB family.</text>
</comment>
<dbReference type="PANTHER" id="PTHR43153">
    <property type="entry name" value="ELECTRON TRANSFER FLAVOPROTEIN ALPHA"/>
    <property type="match status" value="1"/>
</dbReference>
<dbReference type="GO" id="GO:0009055">
    <property type="term" value="F:electron transfer activity"/>
    <property type="evidence" value="ECO:0007669"/>
    <property type="project" value="InterPro"/>
</dbReference>
<dbReference type="PANTHER" id="PTHR43153:SF1">
    <property type="entry name" value="ELECTRON TRANSFER FLAVOPROTEIN SUBUNIT ALPHA, MITOCHONDRIAL"/>
    <property type="match status" value="1"/>
</dbReference>
<dbReference type="Proteomes" id="UP000051401">
    <property type="component" value="Unassembled WGS sequence"/>
</dbReference>
<keyword evidence="3" id="KW-0274">FAD</keyword>
<proteinExistence type="inferred from homology"/>
<dbReference type="SUPFAM" id="SSF52467">
    <property type="entry name" value="DHS-like NAD/FAD-binding domain"/>
    <property type="match status" value="1"/>
</dbReference>
<keyword evidence="7" id="KW-1185">Reference proteome</keyword>
<dbReference type="InterPro" id="IPR014731">
    <property type="entry name" value="ETF_asu_C"/>
</dbReference>
<dbReference type="Pfam" id="PF00766">
    <property type="entry name" value="ETF_alpha"/>
    <property type="match status" value="1"/>
</dbReference>
<evidence type="ECO:0000259" key="4">
    <source>
        <dbReference type="SMART" id="SM00893"/>
    </source>
</evidence>
<dbReference type="GO" id="GO:0033539">
    <property type="term" value="P:fatty acid beta-oxidation using acyl-CoA dehydrogenase"/>
    <property type="evidence" value="ECO:0007669"/>
    <property type="project" value="TreeGrafter"/>
</dbReference>
<dbReference type="Gene3D" id="3.40.50.1220">
    <property type="entry name" value="TPP-binding domain"/>
    <property type="match status" value="1"/>
</dbReference>
<reference evidence="6 8" key="2">
    <citation type="submission" date="2018-08" db="EMBL/GenBank/DDBJ databases">
        <title>Genetic Globetrotter - A new plasmid hitch-hiking vast phylogenetic and geographic distances.</title>
        <authorList>
            <person name="Vollmers J."/>
            <person name="Petersen J."/>
        </authorList>
    </citation>
    <scope>NUCLEOTIDE SEQUENCE [LARGE SCALE GENOMIC DNA]</scope>
    <source>
        <strain evidence="6 8">DSM 26383</strain>
    </source>
</reference>
<feature type="domain" description="Electron transfer flavoprotein alpha/beta-subunit N-terminal" evidence="4">
    <location>
        <begin position="3"/>
        <end position="186"/>
    </location>
</feature>
<evidence type="ECO:0000313" key="7">
    <source>
        <dbReference type="Proteomes" id="UP000051401"/>
    </source>
</evidence>
<evidence type="ECO:0000256" key="1">
    <source>
        <dbReference type="ARBA" id="ARBA00005817"/>
    </source>
</evidence>
<feature type="binding site" evidence="3">
    <location>
        <begin position="230"/>
        <end position="231"/>
    </location>
    <ligand>
        <name>FAD</name>
        <dbReference type="ChEBI" id="CHEBI:57692"/>
    </ligand>
</feature>
<dbReference type="Gene3D" id="3.40.50.620">
    <property type="entry name" value="HUPs"/>
    <property type="match status" value="1"/>
</dbReference>
<dbReference type="Proteomes" id="UP000325785">
    <property type="component" value="Chromosome"/>
</dbReference>
<dbReference type="InterPro" id="IPR014729">
    <property type="entry name" value="Rossmann-like_a/b/a_fold"/>
</dbReference>
<dbReference type="PATRIC" id="fig|540747.5.peg.3960"/>
<dbReference type="EMBL" id="LAXI01000003">
    <property type="protein sequence ID" value="KRS18681.1"/>
    <property type="molecule type" value="Genomic_DNA"/>
</dbReference>
<evidence type="ECO:0000256" key="2">
    <source>
        <dbReference type="ARBA" id="ARBA00022982"/>
    </source>
</evidence>
<dbReference type="RefSeq" id="WP_057815023.1">
    <property type="nucleotide sequence ID" value="NZ_CP031598.1"/>
</dbReference>
<organism evidence="5 7">
    <name type="scientific">Roseovarius indicus</name>
    <dbReference type="NCBI Taxonomy" id="540747"/>
    <lineage>
        <taxon>Bacteria</taxon>
        <taxon>Pseudomonadati</taxon>
        <taxon>Pseudomonadota</taxon>
        <taxon>Alphaproteobacteria</taxon>
        <taxon>Rhodobacterales</taxon>
        <taxon>Roseobacteraceae</taxon>
        <taxon>Roseovarius</taxon>
    </lineage>
</organism>
<dbReference type="InterPro" id="IPR001308">
    <property type="entry name" value="ETF_a/FixB"/>
</dbReference>
<dbReference type="EMBL" id="CP031598">
    <property type="protein sequence ID" value="QEW25730.1"/>
    <property type="molecule type" value="Genomic_DNA"/>
</dbReference>
<feature type="binding site" evidence="3">
    <location>
        <position position="205"/>
    </location>
    <ligand>
        <name>FAD</name>
        <dbReference type="ChEBI" id="CHEBI:57692"/>
    </ligand>
</feature>
<dbReference type="SMART" id="SM00893">
    <property type="entry name" value="ETF"/>
    <property type="match status" value="1"/>
</dbReference>
<sequence>MKVLVISDPSDIAFEPVSLELITAARTVCGDDGEVTVAALGHPTEAKEQFGAADKVVGLLSETEGLPTAEAAQVALASLVAEDRPDVVLVAYSALGLDIGPWLAARCDMDMLAYVTGLERAGADILVRSQIYGGKLDATSRIGAGCVLSITPGSFEAAPSQPVVGDLKRGTDAEAAYSTRLTGVDRPELTGVDLTQANRILCVGRGIGDETGIEQARGLASALSAELAGSRPVVDGGLLEKLRQVGKSGQKVKPGLYLALGVSGAPEHLEGMASAESIVAINSDPDAPIFNVAHYVATCDMFDFMDALEELLEENPVAAAGDAA</sequence>
<feature type="binding site" evidence="3">
    <location>
        <begin position="261"/>
        <end position="268"/>
    </location>
    <ligand>
        <name>FAD</name>
        <dbReference type="ChEBI" id="CHEBI:57692"/>
    </ligand>
</feature>
<dbReference type="SUPFAM" id="SSF52402">
    <property type="entry name" value="Adenine nucleotide alpha hydrolases-like"/>
    <property type="match status" value="1"/>
</dbReference>
<feature type="binding site" evidence="3">
    <location>
        <begin position="244"/>
        <end position="248"/>
    </location>
    <ligand>
        <name>FAD</name>
        <dbReference type="ChEBI" id="CHEBI:57692"/>
    </ligand>
</feature>
<evidence type="ECO:0000313" key="8">
    <source>
        <dbReference type="Proteomes" id="UP000325785"/>
    </source>
</evidence>
<keyword evidence="3" id="KW-0285">Flavoprotein</keyword>
<feature type="binding site" evidence="3">
    <location>
        <position position="282"/>
    </location>
    <ligand>
        <name>FAD</name>
        <dbReference type="ChEBI" id="CHEBI:57692"/>
    </ligand>
</feature>
<dbReference type="Pfam" id="PF01012">
    <property type="entry name" value="ETF"/>
    <property type="match status" value="1"/>
</dbReference>
<dbReference type="OrthoDB" id="9770286at2"/>
<name>A0A0T5PBL2_9RHOB</name>
<keyword evidence="2" id="KW-0249">Electron transport</keyword>
<keyword evidence="2" id="KW-0813">Transport</keyword>
<accession>A0A0T5PBL2</accession>
<gene>
    <name evidence="6" type="primary">etfA_3</name>
    <name evidence="6" type="ORF">RIdsm_01519</name>
    <name evidence="5" type="ORF">XM52_07925</name>
</gene>
<reference evidence="5 7" key="1">
    <citation type="submission" date="2015-04" db="EMBL/GenBank/DDBJ databases">
        <title>The draft genome sequence of Roseovarius indicus B108T.</title>
        <authorList>
            <person name="Li G."/>
            <person name="Lai Q."/>
            <person name="Shao Z."/>
            <person name="Yan P."/>
        </authorList>
    </citation>
    <scope>NUCLEOTIDE SEQUENCE [LARGE SCALE GENOMIC DNA]</scope>
    <source>
        <strain evidence="5 7">B108</strain>
    </source>
</reference>
<evidence type="ECO:0000256" key="3">
    <source>
        <dbReference type="PIRSR" id="PIRSR000089-1"/>
    </source>
</evidence>
<comment type="cofactor">
    <cofactor evidence="3">
        <name>FAD</name>
        <dbReference type="ChEBI" id="CHEBI:57692"/>
    </cofactor>
    <text evidence="3">Binds 1 FAD per dimer.</text>
</comment>
<dbReference type="AlphaFoldDB" id="A0A0T5PBL2"/>
<evidence type="ECO:0000313" key="5">
    <source>
        <dbReference type="EMBL" id="KRS18681.1"/>
    </source>
</evidence>
<dbReference type="InterPro" id="IPR014730">
    <property type="entry name" value="ETF_a/b_N"/>
</dbReference>
<dbReference type="GO" id="GO:0050660">
    <property type="term" value="F:flavin adenine dinucleotide binding"/>
    <property type="evidence" value="ECO:0007669"/>
    <property type="project" value="InterPro"/>
</dbReference>
<dbReference type="InterPro" id="IPR029035">
    <property type="entry name" value="DHS-like_NAD/FAD-binding_dom"/>
</dbReference>